<comment type="caution">
    <text evidence="2">The sequence shown here is derived from an EMBL/GenBank/DDBJ whole genome shotgun (WGS) entry which is preliminary data.</text>
</comment>
<dbReference type="EMBL" id="SGPL01000405">
    <property type="protein sequence ID" value="THH12897.1"/>
    <property type="molecule type" value="Genomic_DNA"/>
</dbReference>
<dbReference type="AlphaFoldDB" id="A0A4S4LLZ5"/>
<dbReference type="InterPro" id="IPR036908">
    <property type="entry name" value="RlpA-like_sf"/>
</dbReference>
<dbReference type="SUPFAM" id="SSF50685">
    <property type="entry name" value="Barwin-like endoglucanases"/>
    <property type="match status" value="1"/>
</dbReference>
<evidence type="ECO:0000259" key="1">
    <source>
        <dbReference type="PROSITE" id="PS50842"/>
    </source>
</evidence>
<dbReference type="Proteomes" id="UP000310158">
    <property type="component" value="Unassembled WGS sequence"/>
</dbReference>
<dbReference type="PROSITE" id="PS50842">
    <property type="entry name" value="EXPANSIN_EG45"/>
    <property type="match status" value="1"/>
</dbReference>
<dbReference type="CDD" id="cd22278">
    <property type="entry name" value="DPBB_GH45_endoglucanase"/>
    <property type="match status" value="1"/>
</dbReference>
<name>A0A4S4LLZ5_9AGAM</name>
<reference evidence="2 3" key="1">
    <citation type="submission" date="2019-02" db="EMBL/GenBank/DDBJ databases">
        <title>Genome sequencing of the rare red list fungi Bondarzewia mesenterica.</title>
        <authorList>
            <person name="Buettner E."/>
            <person name="Kellner H."/>
        </authorList>
    </citation>
    <scope>NUCLEOTIDE SEQUENCE [LARGE SCALE GENOMIC DNA]</scope>
    <source>
        <strain evidence="2 3">DSM 108281</strain>
    </source>
</reference>
<evidence type="ECO:0000313" key="2">
    <source>
        <dbReference type="EMBL" id="THH12897.1"/>
    </source>
</evidence>
<proteinExistence type="predicted"/>
<gene>
    <name evidence="2" type="ORF">EW146_g7265</name>
</gene>
<dbReference type="OrthoDB" id="5823761at2759"/>
<feature type="domain" description="Expansin-like EG45" evidence="1">
    <location>
        <begin position="50"/>
        <end position="183"/>
    </location>
</feature>
<sequence length="265" mass="28622">MLFPRVPNIIRRTIPFLPFIVVPSFATPWIEYPSSGIATMTHYTLPENFIASCGCTAASTHYPTAALNQMAYGSSTAYGPSCGRCFSLTLLNTFLSDPPFYPSEAKSLIIKVTDLCPLSITGWCNATASDPNAAGNYLNFDLAYPSSSIPDNFFPSNESYYGYTDFGVWNISYQSVSCEPNWSGSKSTAALGSVTDLGDSVCCPANPTGSVNDTCPSYSEQNGIPPNTQTSGVTSNLPFPNLRLITSKPAYLSMYTLLLATHLFF</sequence>
<keyword evidence="3" id="KW-1185">Reference proteome</keyword>
<protein>
    <recommendedName>
        <fullName evidence="1">Expansin-like EG45 domain-containing protein</fullName>
    </recommendedName>
</protein>
<organism evidence="2 3">
    <name type="scientific">Bondarzewia mesenterica</name>
    <dbReference type="NCBI Taxonomy" id="1095465"/>
    <lineage>
        <taxon>Eukaryota</taxon>
        <taxon>Fungi</taxon>
        <taxon>Dikarya</taxon>
        <taxon>Basidiomycota</taxon>
        <taxon>Agaricomycotina</taxon>
        <taxon>Agaricomycetes</taxon>
        <taxon>Russulales</taxon>
        <taxon>Bondarzewiaceae</taxon>
        <taxon>Bondarzewia</taxon>
    </lineage>
</organism>
<dbReference type="Pfam" id="PF22514">
    <property type="entry name" value="EXPB1_D1"/>
    <property type="match status" value="1"/>
</dbReference>
<accession>A0A4S4LLZ5</accession>
<evidence type="ECO:0000313" key="3">
    <source>
        <dbReference type="Proteomes" id="UP000310158"/>
    </source>
</evidence>
<dbReference type="InterPro" id="IPR007112">
    <property type="entry name" value="Expansin/allergen_DPBB_dom"/>
</dbReference>
<dbReference type="Gene3D" id="2.40.40.10">
    <property type="entry name" value="RlpA-like domain"/>
    <property type="match status" value="1"/>
</dbReference>